<sequence>MPFSLPDRHAADIRLAAKVAAATGGAFVLATVLGLPQGYWSVISALVVVQGSVGGTLAAAQERAIGTVVGAAVGGLAAYLHPHSLLTTSVTLTMVTAALAFAAAGRPSLKLAPVTAAILLVATANQPNQLAIAAERVLEVTLGCLVGVAATFLVFPNRLDREIAREGRTIAAELAALLRGAPARRRDPEAAHLLLGAQDSIRRKLAAFEKTVADARRAPGARAAAEARSALSRALWRVRNDAVAMERALSAAPDAARQLVGPTADALILACADLLDALATGDDPGPGREEVASRRAALDEAVLHLGDEAEAEHVDVADAVPTIGLVFALRNLSGNLFDLADRLGEAKDAALAE</sequence>
<dbReference type="PANTHER" id="PTHR30509">
    <property type="entry name" value="P-HYDROXYBENZOIC ACID EFFLUX PUMP SUBUNIT-RELATED"/>
    <property type="match status" value="1"/>
</dbReference>
<dbReference type="PANTHER" id="PTHR30509:SF9">
    <property type="entry name" value="MULTIDRUG RESISTANCE PROTEIN MDTO"/>
    <property type="match status" value="1"/>
</dbReference>
<organism evidence="9 10">
    <name type="scientific">Chelatococcus sambhunathii</name>
    <dbReference type="NCBI Taxonomy" id="363953"/>
    <lineage>
        <taxon>Bacteria</taxon>
        <taxon>Pseudomonadati</taxon>
        <taxon>Pseudomonadota</taxon>
        <taxon>Alphaproteobacteria</taxon>
        <taxon>Hyphomicrobiales</taxon>
        <taxon>Chelatococcaceae</taxon>
        <taxon>Chelatococcus</taxon>
    </lineage>
</organism>
<gene>
    <name evidence="9" type="ORF">IHQ68_16405</name>
</gene>
<dbReference type="Proteomes" id="UP001181622">
    <property type="component" value="Unassembled WGS sequence"/>
</dbReference>
<comment type="similarity">
    <text evidence="6">Belongs to the YccS/YhfK family.</text>
</comment>
<dbReference type="RefSeq" id="WP_309393750.1">
    <property type="nucleotide sequence ID" value="NZ_JADBEO010000043.1"/>
</dbReference>
<accession>A0ABU1DJA6</accession>
<proteinExistence type="inferred from homology"/>
<reference evidence="9" key="1">
    <citation type="submission" date="2020-10" db="EMBL/GenBank/DDBJ databases">
        <authorList>
            <person name="Abbas A."/>
            <person name="Razzaq R."/>
            <person name="Waqas M."/>
            <person name="Abbas N."/>
            <person name="Nielsen T.K."/>
            <person name="Hansen L.H."/>
            <person name="Hussain S."/>
            <person name="Shahid M."/>
        </authorList>
    </citation>
    <scope>NUCLEOTIDE SEQUENCE</scope>
    <source>
        <strain evidence="9">S14</strain>
    </source>
</reference>
<evidence type="ECO:0000313" key="9">
    <source>
        <dbReference type="EMBL" id="MDR4308202.1"/>
    </source>
</evidence>
<keyword evidence="4 7" id="KW-1133">Transmembrane helix</keyword>
<dbReference type="EMBL" id="JADBEO010000043">
    <property type="protein sequence ID" value="MDR4308202.1"/>
    <property type="molecule type" value="Genomic_DNA"/>
</dbReference>
<evidence type="ECO:0000256" key="3">
    <source>
        <dbReference type="ARBA" id="ARBA00022692"/>
    </source>
</evidence>
<feature type="transmembrane region" description="Helical" evidence="7">
    <location>
        <begin position="15"/>
        <end position="33"/>
    </location>
</feature>
<protein>
    <submittedName>
        <fullName evidence="9">FUSC family protein</fullName>
    </submittedName>
</protein>
<keyword evidence="10" id="KW-1185">Reference proteome</keyword>
<name>A0ABU1DJA6_9HYPH</name>
<keyword evidence="2" id="KW-1003">Cell membrane</keyword>
<evidence type="ECO:0000256" key="4">
    <source>
        <dbReference type="ARBA" id="ARBA00022989"/>
    </source>
</evidence>
<keyword evidence="5 7" id="KW-0472">Membrane</keyword>
<comment type="caution">
    <text evidence="9">The sequence shown here is derived from an EMBL/GenBank/DDBJ whole genome shotgun (WGS) entry which is preliminary data.</text>
</comment>
<dbReference type="InterPro" id="IPR049453">
    <property type="entry name" value="Memb_transporter_dom"/>
</dbReference>
<evidence type="ECO:0000256" key="1">
    <source>
        <dbReference type="ARBA" id="ARBA00004651"/>
    </source>
</evidence>
<evidence type="ECO:0000313" key="10">
    <source>
        <dbReference type="Proteomes" id="UP001181622"/>
    </source>
</evidence>
<feature type="domain" description="Integral membrane bound transporter" evidence="8">
    <location>
        <begin position="26"/>
        <end position="149"/>
    </location>
</feature>
<feature type="transmembrane region" description="Helical" evidence="7">
    <location>
        <begin position="111"/>
        <end position="131"/>
    </location>
</feature>
<feature type="transmembrane region" description="Helical" evidence="7">
    <location>
        <begin position="137"/>
        <end position="155"/>
    </location>
</feature>
<evidence type="ECO:0000256" key="5">
    <source>
        <dbReference type="ARBA" id="ARBA00023136"/>
    </source>
</evidence>
<evidence type="ECO:0000256" key="7">
    <source>
        <dbReference type="SAM" id="Phobius"/>
    </source>
</evidence>
<comment type="subcellular location">
    <subcellularLocation>
        <location evidence="1">Cell membrane</location>
        <topology evidence="1">Multi-pass membrane protein</topology>
    </subcellularLocation>
</comment>
<evidence type="ECO:0000259" key="8">
    <source>
        <dbReference type="Pfam" id="PF13515"/>
    </source>
</evidence>
<evidence type="ECO:0000256" key="6">
    <source>
        <dbReference type="ARBA" id="ARBA00043993"/>
    </source>
</evidence>
<feature type="transmembrane region" description="Helical" evidence="7">
    <location>
        <begin position="64"/>
        <end position="80"/>
    </location>
</feature>
<keyword evidence="3 7" id="KW-0812">Transmembrane</keyword>
<feature type="transmembrane region" description="Helical" evidence="7">
    <location>
        <begin position="39"/>
        <end position="57"/>
    </location>
</feature>
<dbReference type="Pfam" id="PF13515">
    <property type="entry name" value="FUSC_2"/>
    <property type="match status" value="1"/>
</dbReference>
<evidence type="ECO:0000256" key="2">
    <source>
        <dbReference type="ARBA" id="ARBA00022475"/>
    </source>
</evidence>